<dbReference type="Proteomes" id="UP000288227">
    <property type="component" value="Unassembled WGS sequence"/>
</dbReference>
<comment type="caution">
    <text evidence="1">The sequence shown here is derived from an EMBL/GenBank/DDBJ whole genome shotgun (WGS) entry which is preliminary data.</text>
</comment>
<name>A0A401U7Q8_9BACT</name>
<evidence type="ECO:0000313" key="2">
    <source>
        <dbReference type="Proteomes" id="UP000288227"/>
    </source>
</evidence>
<gene>
    <name evidence="1" type="ORF">SanaruYs_11470</name>
</gene>
<dbReference type="EMBL" id="BHXQ01000002">
    <property type="protein sequence ID" value="GCC50928.1"/>
    <property type="molecule type" value="Genomic_DNA"/>
</dbReference>
<dbReference type="RefSeq" id="WP_246011854.1">
    <property type="nucleotide sequence ID" value="NZ_BHXQ01000002.1"/>
</dbReference>
<reference evidence="1 2" key="1">
    <citation type="submission" date="2018-11" db="EMBL/GenBank/DDBJ databases">
        <title>Chryseotalea sanarue gen. nov., sp., nov., a member of the family Cytophagaceae, isolated from a brackish lake in Hamamatsu Japan.</title>
        <authorList>
            <person name="Maejima Y."/>
            <person name="Iino T."/>
            <person name="Muraguchi Y."/>
            <person name="Fukuda K."/>
            <person name="Ohkuma M."/>
            <person name="Moriuchi R."/>
            <person name="Dohra H."/>
            <person name="Kimbara K."/>
            <person name="Shintani M."/>
        </authorList>
    </citation>
    <scope>NUCLEOTIDE SEQUENCE [LARGE SCALE GENOMIC DNA]</scope>
    <source>
        <strain evidence="1 2">Ys</strain>
    </source>
</reference>
<sequence>MKHIYAQLALALLFMACQQQQNNSKLSGLENPPADGFNIELSDPAAMELADSVMRAQGGRAAWDQTRFISWNFFGRRNLVWDKQDGRVRIESIPDSTIYLLDMKTGKGRVRIKNTELTEQDTLSSMLKRAERIWINDSYWLVMPFKLKDSGVTLKYLGEDTLQTGGFCNVLQLTFENVGSTPENKYHIYVDRKDNLVKQWAYFEKATQDTASAIWPFDNYKKYGKILLSAERSDGKGPKEVSVSDALPDALFTEF</sequence>
<protein>
    <recommendedName>
        <fullName evidence="3">DUF4292 domain-containing protein</fullName>
    </recommendedName>
</protein>
<organism evidence="1 2">
    <name type="scientific">Chryseotalea sanaruensis</name>
    <dbReference type="NCBI Taxonomy" id="2482724"/>
    <lineage>
        <taxon>Bacteria</taxon>
        <taxon>Pseudomonadati</taxon>
        <taxon>Bacteroidota</taxon>
        <taxon>Cytophagia</taxon>
        <taxon>Cytophagales</taxon>
        <taxon>Chryseotaleaceae</taxon>
        <taxon>Chryseotalea</taxon>
    </lineage>
</organism>
<dbReference type="PROSITE" id="PS51257">
    <property type="entry name" value="PROKAR_LIPOPROTEIN"/>
    <property type="match status" value="1"/>
</dbReference>
<keyword evidence="2" id="KW-1185">Reference proteome</keyword>
<proteinExistence type="predicted"/>
<evidence type="ECO:0008006" key="3">
    <source>
        <dbReference type="Google" id="ProtNLM"/>
    </source>
</evidence>
<evidence type="ECO:0000313" key="1">
    <source>
        <dbReference type="EMBL" id="GCC50928.1"/>
    </source>
</evidence>
<dbReference type="AlphaFoldDB" id="A0A401U7Q8"/>
<accession>A0A401U7Q8</accession>